<name>A0ABR1U4V2_9PEZI</name>
<protein>
    <submittedName>
        <fullName evidence="1">Uncharacterized protein</fullName>
    </submittedName>
</protein>
<organism evidence="1 2">
    <name type="scientific">Apiospora saccharicola</name>
    <dbReference type="NCBI Taxonomy" id="335842"/>
    <lineage>
        <taxon>Eukaryota</taxon>
        <taxon>Fungi</taxon>
        <taxon>Dikarya</taxon>
        <taxon>Ascomycota</taxon>
        <taxon>Pezizomycotina</taxon>
        <taxon>Sordariomycetes</taxon>
        <taxon>Xylariomycetidae</taxon>
        <taxon>Amphisphaeriales</taxon>
        <taxon>Apiosporaceae</taxon>
        <taxon>Apiospora</taxon>
    </lineage>
</organism>
<reference evidence="1 2" key="1">
    <citation type="submission" date="2023-01" db="EMBL/GenBank/DDBJ databases">
        <title>Analysis of 21 Apiospora genomes using comparative genomics revels a genus with tremendous synthesis potential of carbohydrate active enzymes and secondary metabolites.</title>
        <authorList>
            <person name="Sorensen T."/>
        </authorList>
    </citation>
    <scope>NUCLEOTIDE SEQUENCE [LARGE SCALE GENOMIC DNA]</scope>
    <source>
        <strain evidence="1 2">CBS 83171</strain>
    </source>
</reference>
<keyword evidence="2" id="KW-1185">Reference proteome</keyword>
<gene>
    <name evidence="1" type="ORF">PG996_013023</name>
</gene>
<evidence type="ECO:0000313" key="2">
    <source>
        <dbReference type="Proteomes" id="UP001446871"/>
    </source>
</evidence>
<dbReference type="Proteomes" id="UP001446871">
    <property type="component" value="Unassembled WGS sequence"/>
</dbReference>
<sequence>MPTASTLPSLTRQSLAPAAESKRIAIFPFATLRFYLGSTKTERQNVKAAAPHPTRSPTPPAATGFACPAGYLVAIGSPFPTRNPSNITSGTWLANPPCIFHLSRTPHNFGYTHTAFTSCERIEPFPSTDAFRARRSTHPQSYI</sequence>
<dbReference type="EMBL" id="JAQQWM010000008">
    <property type="protein sequence ID" value="KAK8053722.1"/>
    <property type="molecule type" value="Genomic_DNA"/>
</dbReference>
<accession>A0ABR1U4V2</accession>
<comment type="caution">
    <text evidence="1">The sequence shown here is derived from an EMBL/GenBank/DDBJ whole genome shotgun (WGS) entry which is preliminary data.</text>
</comment>
<evidence type="ECO:0000313" key="1">
    <source>
        <dbReference type="EMBL" id="KAK8053722.1"/>
    </source>
</evidence>
<proteinExistence type="predicted"/>